<dbReference type="GO" id="GO:0016020">
    <property type="term" value="C:membrane"/>
    <property type="evidence" value="ECO:0007669"/>
    <property type="project" value="UniProtKB-SubCell"/>
</dbReference>
<feature type="compositionally biased region" description="Low complexity" evidence="17">
    <location>
        <begin position="1519"/>
        <end position="1547"/>
    </location>
</feature>
<dbReference type="CDD" id="cd00673">
    <property type="entry name" value="AlaRS_core"/>
    <property type="match status" value="1"/>
</dbReference>
<dbReference type="OrthoDB" id="2423964at2759"/>
<keyword evidence="6 16" id="KW-0479">Metal-binding</keyword>
<feature type="transmembrane region" description="Helical" evidence="18">
    <location>
        <begin position="1138"/>
        <end position="1156"/>
    </location>
</feature>
<evidence type="ECO:0000256" key="16">
    <source>
        <dbReference type="HAMAP-Rule" id="MF_03133"/>
    </source>
</evidence>
<dbReference type="SUPFAM" id="SSF55681">
    <property type="entry name" value="Class II aaRS and biotin synthetases"/>
    <property type="match status" value="1"/>
</dbReference>
<keyword evidence="9 16" id="KW-0067">ATP-binding</keyword>
<dbReference type="InterPro" id="IPR003156">
    <property type="entry name" value="DHHA1_dom"/>
</dbReference>
<dbReference type="Gene3D" id="3.30.980.10">
    <property type="entry name" value="Threonyl-trna Synthetase, Chain A, domain 2"/>
    <property type="match status" value="1"/>
</dbReference>
<comment type="caution">
    <text evidence="20">The sequence shown here is derived from an EMBL/GenBank/DDBJ whole genome shotgun (WGS) entry which is preliminary data.</text>
</comment>
<dbReference type="Pfam" id="PF02272">
    <property type="entry name" value="DHHA1"/>
    <property type="match status" value="1"/>
</dbReference>
<dbReference type="FunFam" id="3.10.310.40:FF:000001">
    <property type="entry name" value="Alanine--tRNA ligase"/>
    <property type="match status" value="1"/>
</dbReference>
<dbReference type="STRING" id="554055.A0A2P6VQM2"/>
<dbReference type="PRINTS" id="PR00980">
    <property type="entry name" value="TRNASYNTHALA"/>
</dbReference>
<dbReference type="InterPro" id="IPR045864">
    <property type="entry name" value="aa-tRNA-synth_II/BPL/LPL"/>
</dbReference>
<dbReference type="Pfam" id="PF26023">
    <property type="entry name" value="ALA1"/>
    <property type="match status" value="1"/>
</dbReference>
<evidence type="ECO:0000256" key="14">
    <source>
        <dbReference type="ARBA" id="ARBA00023146"/>
    </source>
</evidence>
<comment type="domain">
    <text evidence="16">Consists of three domains; the N-terminal catalytic domain, the editing domain and the C-terminal C-Ala domain. The editing domain removes incorrectly charged amino acids, while the C-Ala domain, along with tRNA(Ala), serves as a bridge to cooperatively bring together the editing and aminoacylation centers thus stimulating deacylation of misacylated tRNAs.</text>
</comment>
<keyword evidence="8 16" id="KW-0862">Zinc</keyword>
<feature type="transmembrane region" description="Helical" evidence="18">
    <location>
        <begin position="1445"/>
        <end position="1468"/>
    </location>
</feature>
<dbReference type="Pfam" id="PF01411">
    <property type="entry name" value="tRNA-synt_2c"/>
    <property type="match status" value="1"/>
</dbReference>
<feature type="transmembrane region" description="Helical" evidence="18">
    <location>
        <begin position="1168"/>
        <end position="1192"/>
    </location>
</feature>
<feature type="compositionally biased region" description="Low complexity" evidence="17">
    <location>
        <begin position="1559"/>
        <end position="1569"/>
    </location>
</feature>
<dbReference type="InterPro" id="IPR032805">
    <property type="entry name" value="Wax_synthase_dom"/>
</dbReference>
<keyword evidence="21" id="KW-1185">Reference proteome</keyword>
<feature type="binding site" evidence="16">
    <location>
        <position position="601"/>
    </location>
    <ligand>
        <name>Zn(2+)</name>
        <dbReference type="ChEBI" id="CHEBI:29105"/>
    </ligand>
</feature>
<dbReference type="NCBIfam" id="TIGR00344">
    <property type="entry name" value="alaS"/>
    <property type="match status" value="1"/>
</dbReference>
<evidence type="ECO:0000256" key="18">
    <source>
        <dbReference type="SAM" id="Phobius"/>
    </source>
</evidence>
<evidence type="ECO:0000256" key="8">
    <source>
        <dbReference type="ARBA" id="ARBA00022833"/>
    </source>
</evidence>
<dbReference type="EMBL" id="LHPF02000001">
    <property type="protein sequence ID" value="PSC76371.1"/>
    <property type="molecule type" value="Genomic_DNA"/>
</dbReference>
<dbReference type="InterPro" id="IPR018163">
    <property type="entry name" value="Thr/Ala-tRNA-synth_IIc_edit"/>
</dbReference>
<evidence type="ECO:0000256" key="13">
    <source>
        <dbReference type="ARBA" id="ARBA00023136"/>
    </source>
</evidence>
<dbReference type="SUPFAM" id="SSF50447">
    <property type="entry name" value="Translation proteins"/>
    <property type="match status" value="1"/>
</dbReference>
<feature type="transmembrane region" description="Helical" evidence="18">
    <location>
        <begin position="948"/>
        <end position="968"/>
    </location>
</feature>
<gene>
    <name evidence="20" type="primary">g828</name>
    <name evidence="20" type="ORF">C2E20_0828</name>
</gene>
<dbReference type="Proteomes" id="UP000239649">
    <property type="component" value="Unassembled WGS sequence"/>
</dbReference>
<evidence type="ECO:0000256" key="15">
    <source>
        <dbReference type="ARBA" id="ARBA00048300"/>
    </source>
</evidence>
<keyword evidence="12 18" id="KW-1133">Transmembrane helix</keyword>
<feature type="transmembrane region" description="Helical" evidence="18">
    <location>
        <begin position="1592"/>
        <end position="1610"/>
    </location>
</feature>
<dbReference type="GO" id="GO:0005739">
    <property type="term" value="C:mitochondrion"/>
    <property type="evidence" value="ECO:0007669"/>
    <property type="project" value="UniProtKB-SubCell"/>
</dbReference>
<feature type="transmembrane region" description="Helical" evidence="18">
    <location>
        <begin position="1393"/>
        <end position="1410"/>
    </location>
</feature>
<name>A0A2P6VQM2_9CHLO</name>
<dbReference type="InterPro" id="IPR012947">
    <property type="entry name" value="tRNA_SAD"/>
</dbReference>
<reference evidence="20 21" key="1">
    <citation type="journal article" date="2018" name="Plant J.">
        <title>Genome sequences of Chlorella sorokiniana UTEX 1602 and Micractinium conductrix SAG 241.80: implications to maltose excretion by a green alga.</title>
        <authorList>
            <person name="Arriola M.B."/>
            <person name="Velmurugan N."/>
            <person name="Zhang Y."/>
            <person name="Plunkett M.H."/>
            <person name="Hondzo H."/>
            <person name="Barney B.M."/>
        </authorList>
    </citation>
    <scope>NUCLEOTIDE SEQUENCE [LARGE SCALE GENOMIC DNA]</scope>
    <source>
        <strain evidence="20 21">SAG 241.80</strain>
    </source>
</reference>
<dbReference type="Pfam" id="PF13813">
    <property type="entry name" value="MBOAT_2"/>
    <property type="match status" value="2"/>
</dbReference>
<dbReference type="InterPro" id="IPR023033">
    <property type="entry name" value="Ala_tRNA_ligase_euk/bac"/>
</dbReference>
<evidence type="ECO:0000256" key="2">
    <source>
        <dbReference type="ARBA" id="ARBA00008429"/>
    </source>
</evidence>
<feature type="binding site" evidence="16">
    <location>
        <position position="597"/>
    </location>
    <ligand>
        <name>Zn(2+)</name>
        <dbReference type="ChEBI" id="CHEBI:29105"/>
    </ligand>
</feature>
<keyword evidence="4 16" id="KW-0436">Ligase</keyword>
<dbReference type="GO" id="GO:0070143">
    <property type="term" value="P:mitochondrial alanyl-tRNA aminoacylation"/>
    <property type="evidence" value="ECO:0007669"/>
    <property type="project" value="UniProtKB-UniRule"/>
</dbReference>
<feature type="transmembrane region" description="Helical" evidence="18">
    <location>
        <begin position="1312"/>
        <end position="1331"/>
    </location>
</feature>
<evidence type="ECO:0000256" key="10">
    <source>
        <dbReference type="ARBA" id="ARBA00022884"/>
    </source>
</evidence>
<dbReference type="FunFam" id="3.30.930.10:FF:000011">
    <property type="entry name" value="Alanine--tRNA ligase, cytoplasmic"/>
    <property type="match status" value="1"/>
</dbReference>
<comment type="similarity">
    <text evidence="2">Belongs to the class-II aminoacyl-tRNA synthetase family. Alax-L subfamily.</text>
</comment>
<dbReference type="Gene3D" id="2.40.30.130">
    <property type="match status" value="1"/>
</dbReference>
<protein>
    <recommendedName>
        <fullName evidence="16">Alanine--tRNA ligase</fullName>
        <ecNumber evidence="16">6.1.1.7</ecNumber>
    </recommendedName>
    <alternativeName>
        <fullName evidence="16">Alanyl-tRNA synthetase</fullName>
        <shortName evidence="16">AlaRS</shortName>
    </alternativeName>
</protein>
<dbReference type="InterPro" id="IPR018162">
    <property type="entry name" value="Ala-tRNA-ligase_IIc_anticod-bd"/>
</dbReference>
<dbReference type="GO" id="GO:0008270">
    <property type="term" value="F:zinc ion binding"/>
    <property type="evidence" value="ECO:0007669"/>
    <property type="project" value="UniProtKB-UniRule"/>
</dbReference>
<dbReference type="GO" id="GO:0009507">
    <property type="term" value="C:chloroplast"/>
    <property type="evidence" value="ECO:0007669"/>
    <property type="project" value="TreeGrafter"/>
</dbReference>
<keyword evidence="11 16" id="KW-0648">Protein biosynthesis</keyword>
<comment type="subcellular location">
    <subcellularLocation>
        <location evidence="1">Membrane</location>
        <topology evidence="1">Multi-pass membrane protein</topology>
    </subcellularLocation>
    <subcellularLocation>
        <location evidence="16">Mitochondrion</location>
    </subcellularLocation>
    <subcellularLocation>
        <location evidence="16">Cytoplasm</location>
    </subcellularLocation>
</comment>
<dbReference type="FunFam" id="3.30.980.10:FF:000004">
    <property type="entry name" value="Alanine--tRNA ligase, cytoplasmic"/>
    <property type="match status" value="1"/>
</dbReference>
<evidence type="ECO:0000256" key="11">
    <source>
        <dbReference type="ARBA" id="ARBA00022917"/>
    </source>
</evidence>
<dbReference type="PANTHER" id="PTHR11777">
    <property type="entry name" value="ALANYL-TRNA SYNTHETASE"/>
    <property type="match status" value="1"/>
</dbReference>
<evidence type="ECO:0000256" key="5">
    <source>
        <dbReference type="ARBA" id="ARBA00022692"/>
    </source>
</evidence>
<evidence type="ECO:0000256" key="6">
    <source>
        <dbReference type="ARBA" id="ARBA00022723"/>
    </source>
</evidence>
<dbReference type="PROSITE" id="PS50860">
    <property type="entry name" value="AA_TRNA_LIGASE_II_ALA"/>
    <property type="match status" value="1"/>
</dbReference>
<evidence type="ECO:0000256" key="12">
    <source>
        <dbReference type="ARBA" id="ARBA00022989"/>
    </source>
</evidence>
<dbReference type="GO" id="GO:0005524">
    <property type="term" value="F:ATP binding"/>
    <property type="evidence" value="ECO:0007669"/>
    <property type="project" value="UniProtKB-UniRule"/>
</dbReference>
<dbReference type="GO" id="GO:0002161">
    <property type="term" value="F:aminoacyl-tRNA deacylase activity"/>
    <property type="evidence" value="ECO:0007669"/>
    <property type="project" value="TreeGrafter"/>
</dbReference>
<feature type="region of interest" description="Disordered" evidence="17">
    <location>
        <begin position="1088"/>
        <end position="1122"/>
    </location>
</feature>
<evidence type="ECO:0000313" key="21">
    <source>
        <dbReference type="Proteomes" id="UP000239649"/>
    </source>
</evidence>
<dbReference type="GO" id="GO:0000049">
    <property type="term" value="F:tRNA binding"/>
    <property type="evidence" value="ECO:0007669"/>
    <property type="project" value="UniProtKB-KW"/>
</dbReference>
<organism evidence="20 21">
    <name type="scientific">Micractinium conductrix</name>
    <dbReference type="NCBI Taxonomy" id="554055"/>
    <lineage>
        <taxon>Eukaryota</taxon>
        <taxon>Viridiplantae</taxon>
        <taxon>Chlorophyta</taxon>
        <taxon>core chlorophytes</taxon>
        <taxon>Trebouxiophyceae</taxon>
        <taxon>Chlorellales</taxon>
        <taxon>Chlorellaceae</taxon>
        <taxon>Chlorella clade</taxon>
        <taxon>Micractinium</taxon>
    </lineage>
</organism>
<dbReference type="InterPro" id="IPR050058">
    <property type="entry name" value="Ala-tRNA_ligase"/>
</dbReference>
<feature type="binding site" evidence="16">
    <location>
        <position position="720"/>
    </location>
    <ligand>
        <name>Zn(2+)</name>
        <dbReference type="ChEBI" id="CHEBI:29105"/>
    </ligand>
</feature>
<keyword evidence="5 18" id="KW-0812">Transmembrane</keyword>
<keyword evidence="16" id="KW-0496">Mitochondrion</keyword>
<evidence type="ECO:0000256" key="9">
    <source>
        <dbReference type="ARBA" id="ARBA00022840"/>
    </source>
</evidence>
<feature type="region of interest" description="Disordered" evidence="17">
    <location>
        <begin position="1519"/>
        <end position="1576"/>
    </location>
</feature>
<evidence type="ECO:0000256" key="4">
    <source>
        <dbReference type="ARBA" id="ARBA00022598"/>
    </source>
</evidence>
<dbReference type="InterPro" id="IPR009000">
    <property type="entry name" value="Transl_B-barrel_sf"/>
</dbReference>
<keyword evidence="16" id="KW-0963">Cytoplasm</keyword>
<dbReference type="Gene3D" id="3.10.310.40">
    <property type="match status" value="1"/>
</dbReference>
<evidence type="ECO:0000256" key="3">
    <source>
        <dbReference type="ARBA" id="ARBA00022555"/>
    </source>
</evidence>
<feature type="transmembrane region" description="Helical" evidence="18">
    <location>
        <begin position="1422"/>
        <end position="1439"/>
    </location>
</feature>
<comment type="function">
    <text evidence="16">Catalyzes the attachment of alanine to tRNA(Ala) in a two-step reaction: alanine is first activated by ATP to form Ala-AMP and then transferred to the acceptor end of tRNA(Ala). Also edits incorrectly charged tRNA(Ala) via its editing domain.</text>
</comment>
<dbReference type="HAMAP" id="MF_00036_B">
    <property type="entry name" value="Ala_tRNA_synth_B"/>
    <property type="match status" value="1"/>
</dbReference>
<dbReference type="InterPro" id="IPR018164">
    <property type="entry name" value="Ala-tRNA-synth_IIc_N"/>
</dbReference>
<keyword evidence="3 16" id="KW-0820">tRNA-binding</keyword>
<keyword evidence="13 18" id="KW-0472">Membrane</keyword>
<evidence type="ECO:0000256" key="17">
    <source>
        <dbReference type="SAM" id="MobiDB-lite"/>
    </source>
</evidence>
<dbReference type="InterPro" id="IPR002318">
    <property type="entry name" value="Ala-tRNA-lgiase_IIc"/>
</dbReference>
<dbReference type="PANTHER" id="PTHR11777:SF9">
    <property type="entry name" value="ALANINE--TRNA LIGASE, CYTOPLASMIC"/>
    <property type="match status" value="1"/>
</dbReference>
<dbReference type="Pfam" id="PF07973">
    <property type="entry name" value="tRNA_SAD"/>
    <property type="match status" value="1"/>
</dbReference>
<sequence>MSTSSGSDWPVARVRQAFVDFFKEKGHTHVPSSLVVPVNDPTLLFSNAGMNQFKPIFLGTVDPNSDFAKLKRAANSQKCIRAGGKHNDLDDVGKDNYHHTFFEMLGNWSFGDYFKKEAIEWAWELLTEVYKLPSDRLYATYFGGDEAHGLPADEEARQIWLQFLPENRVLPFGCKDNFWEMGDQGPCGPCTEIHFDRIGGRHVPELVNMDDPNVLEIWNLVFIQFNREAEGELKNLPAKHVDTGAGLERVCSVLQQKMSNYATDAFGPIFEAIQAATGHPEPYTDRIGSEDTGNKDMAYRVVADHIRTLCFAIADGARPGNEGREYVLRRVLRRAVRYGREVLGAKEGFFSQLVDVVCDQMGEFYPELQKHRENIRAIIKDEEATFSRTLVKGLEQFHKMAANATDGKLAGTDAFTLWDTYGFPVDLTELMAQEAGLNVDMAGFQVAMEAAKELSRAGQKKGGAAELKFEAEATAYLANGGVSVTNDQPKYGKEDVATEVMAILTKDGFKQSTSEAPAGSAVGLVLRDTSFYAESGGQTADTGAIAGASGSLDVEDTIVAAGYVLHIGPQPAAEIKVGEAVTSKVDYTRRNKIMPNHTFTHVLNYALRKVLGDHVDQKGSIVLPDRLRFDFSNNGVVDVTKLAEIEGICQQFVAANQQVYKQEVALAQAKSINGLRAVFGEVYPDPVRVVSVGKPVDVLVANPDAEDNLAHPIEFCGGTHLDNTADARAFALLTEEGISKGVRRIVAVTGEEAEAAIALADQLATQVEAAGKLPIADMQGEVKALTQTVSGAVIPTVRKAALAEQLQGLTRIILDDHKKAAAANKERAVAAAVEAADAAAAGGAKFLVSKLEVGLDAKAIQEAWNAIQKKHPALPVLFVSAGEDKAMAYAGVPQDLSKQLPASEWVKEALTALGGKGGGKPTSAQGTGPEIGKMAEAELCREALGLSYGQALALNVFVALAGGIYLCLAGHLLAPGVGRLAVAAPLVAVNLLVPKLFCRYVDAVTLLAMIFNLGWLCSFKAISWALNRGALCMLRFTPAQFVAVYLTPVTPAATDDQVVAPASAAAPSDSTSQASRPGLRRRAGATINAKLGSGSGSGASLAGTNSSKVGGGATLPRRGSQGRLNEDAGGWEVQAAKWGAKLAFIALIVVVLQYPLPGLLESFAYGMALYGLLSALMDGPAAVVVGLTGLRVSPHFDRPWRSTSIASFWSKRWDLAAGNTLRQLVYDTICDGSLLPPPPGAQQPPGPLRQALSTAASFLASGLIHEGIFWYLTGRFTGGQWLAFFAVQAPLIVGERLALAALKQRGVHLPDWLRNAVAALAIITTGQLLFWPPCKRHGVVDSCVGNTRSFLLAAVARLCGVAISRDSSNFAPTLAMAPRLGPTALLGLTYPEALILAVATVTSSGAAMHVAGRRLAPGRARVLPALAAVAVNLLTPLLFRRWESTITIILVSFNFAWLSSFKALSWALGRGALCAQRYTAAQFMLLYAAPLTPVAASDGAAPAGAAPAAAVTAAPAASTKAAPEPAGPSPASSQPAASAGSAGAAPAVQQDVEQHKRAAAQQQQQAESEQAARRGGRFAEDAGGGVAMARNWTAKVAFIALLVWLLLHPLPGPLRAFAYGLALYALLSLIMDGPAVLLIGATGLRVSPHFDRPWRAKGVAAFWSKHWDLAAGNTLRQLLYDPICEGSLLPLPPGAPHTRPGALRQLAATTAVFGSSGLVHEGIFWHLTGHTTGGVWCSFFLVQVAFIAIERLALGALKRRGVLLPAWLRTLVTVGLEVVASQHLFWGPCDRYGVTQSAIHNVYDALVWTARGAQAAVLQAAAARA</sequence>
<dbReference type="Gene3D" id="3.30.930.10">
    <property type="entry name" value="Bira Bifunctional Protein, Domain 2"/>
    <property type="match status" value="1"/>
</dbReference>
<accession>A0A2P6VQM2</accession>
<dbReference type="SUPFAM" id="SSF101353">
    <property type="entry name" value="Putative anticodon-binding domain of alanyl-tRNA synthetase (AlaRS)"/>
    <property type="match status" value="1"/>
</dbReference>
<proteinExistence type="inferred from homology"/>
<dbReference type="SMART" id="SM00863">
    <property type="entry name" value="tRNA_SAD"/>
    <property type="match status" value="1"/>
</dbReference>
<comment type="cofactor">
    <cofactor evidence="16">
        <name>Zn(2+)</name>
        <dbReference type="ChEBI" id="CHEBI:29105"/>
    </cofactor>
    <text evidence="16">Binds 1 zinc ion per subunit.</text>
</comment>
<keyword evidence="7 16" id="KW-0547">Nucleotide-binding</keyword>
<feature type="transmembrane region" description="Helical" evidence="18">
    <location>
        <begin position="980"/>
        <end position="997"/>
    </location>
</feature>
<dbReference type="SUPFAM" id="SSF55186">
    <property type="entry name" value="ThrRS/AlaRS common domain"/>
    <property type="match status" value="1"/>
</dbReference>
<feature type="domain" description="Alanyl-transfer RNA synthetases family profile" evidence="19">
    <location>
        <begin position="9"/>
        <end position="759"/>
    </location>
</feature>
<dbReference type="GO" id="GO:0004813">
    <property type="term" value="F:alanine-tRNA ligase activity"/>
    <property type="evidence" value="ECO:0007669"/>
    <property type="project" value="UniProtKB-UniRule"/>
</dbReference>
<evidence type="ECO:0000259" key="19">
    <source>
        <dbReference type="PROSITE" id="PS50860"/>
    </source>
</evidence>
<feature type="binding site" evidence="16">
    <location>
        <position position="716"/>
    </location>
    <ligand>
        <name>Zn(2+)</name>
        <dbReference type="ChEBI" id="CHEBI:29105"/>
    </ligand>
</feature>
<evidence type="ECO:0000256" key="1">
    <source>
        <dbReference type="ARBA" id="ARBA00004141"/>
    </source>
</evidence>
<dbReference type="InterPro" id="IPR018165">
    <property type="entry name" value="Ala-tRNA-synth_IIc_core"/>
</dbReference>
<evidence type="ECO:0000313" key="20">
    <source>
        <dbReference type="EMBL" id="PSC76371.1"/>
    </source>
</evidence>
<feature type="transmembrane region" description="Helical" evidence="18">
    <location>
        <begin position="1616"/>
        <end position="1639"/>
    </location>
</feature>
<keyword evidence="14 16" id="KW-0030">Aminoacyl-tRNA synthetase</keyword>
<comment type="subunit">
    <text evidence="16">Monomer.</text>
</comment>
<dbReference type="InterPro" id="IPR059090">
    <property type="entry name" value="ALA1_helical"/>
</dbReference>
<dbReference type="EC" id="6.1.1.7" evidence="16"/>
<keyword evidence="10 16" id="KW-0694">RNA-binding</keyword>
<comment type="catalytic activity">
    <reaction evidence="15 16">
        <text>tRNA(Ala) + L-alanine + ATP = L-alanyl-tRNA(Ala) + AMP + diphosphate</text>
        <dbReference type="Rhea" id="RHEA:12540"/>
        <dbReference type="Rhea" id="RHEA-COMP:9657"/>
        <dbReference type="Rhea" id="RHEA-COMP:9923"/>
        <dbReference type="ChEBI" id="CHEBI:30616"/>
        <dbReference type="ChEBI" id="CHEBI:33019"/>
        <dbReference type="ChEBI" id="CHEBI:57972"/>
        <dbReference type="ChEBI" id="CHEBI:78442"/>
        <dbReference type="ChEBI" id="CHEBI:78497"/>
        <dbReference type="ChEBI" id="CHEBI:456215"/>
        <dbReference type="EC" id="6.1.1.7"/>
    </reaction>
</comment>
<feature type="transmembrane region" description="Helical" evidence="18">
    <location>
        <begin position="1003"/>
        <end position="1026"/>
    </location>
</feature>
<evidence type="ECO:0000256" key="7">
    <source>
        <dbReference type="ARBA" id="ARBA00022741"/>
    </source>
</evidence>